<dbReference type="Gene3D" id="3.40.50.1170">
    <property type="entry name" value="L-asparaginase, N-terminal domain"/>
    <property type="match status" value="1"/>
</dbReference>
<dbReference type="InterPro" id="IPR041725">
    <property type="entry name" value="L-asparaginase_I"/>
</dbReference>
<dbReference type="STRING" id="447595.SAMN05660826_00336"/>
<dbReference type="InterPro" id="IPR006034">
    <property type="entry name" value="Asparaginase/glutaminase-like"/>
</dbReference>
<organism evidence="7 8">
    <name type="scientific">Caldanaerovirga acetigignens</name>
    <dbReference type="NCBI Taxonomy" id="447595"/>
    <lineage>
        <taxon>Bacteria</taxon>
        <taxon>Bacillati</taxon>
        <taxon>Bacillota</taxon>
        <taxon>Clostridia</taxon>
        <taxon>Thermosediminibacterales</taxon>
        <taxon>Thermosediminibacteraceae</taxon>
        <taxon>Caldanaerovirga</taxon>
    </lineage>
</organism>
<dbReference type="InterPro" id="IPR040919">
    <property type="entry name" value="Asparaginase_C"/>
</dbReference>
<dbReference type="EMBL" id="FRCR01000002">
    <property type="protein sequence ID" value="SHM15729.1"/>
    <property type="molecule type" value="Genomic_DNA"/>
</dbReference>
<dbReference type="GO" id="GO:0004067">
    <property type="term" value="F:asparaginase activity"/>
    <property type="evidence" value="ECO:0007669"/>
    <property type="project" value="UniProtKB-UniRule"/>
</dbReference>
<dbReference type="PANTHER" id="PTHR11707:SF28">
    <property type="entry name" value="60 KDA LYSOPHOSPHOLIPASE"/>
    <property type="match status" value="1"/>
</dbReference>
<gene>
    <name evidence="7" type="ORF">SAMN05660826_00336</name>
</gene>
<proteinExistence type="inferred from homology"/>
<dbReference type="SFLD" id="SFLDS00057">
    <property type="entry name" value="Glutaminase/Asparaginase"/>
    <property type="match status" value="1"/>
</dbReference>
<dbReference type="RefSeq" id="WP_084098554.1">
    <property type="nucleotide sequence ID" value="NZ_FRCR01000002.1"/>
</dbReference>
<dbReference type="Proteomes" id="UP000184375">
    <property type="component" value="Unassembled WGS sequence"/>
</dbReference>
<accession>A0A1M7GIP5</accession>
<dbReference type="InterPro" id="IPR037152">
    <property type="entry name" value="L-asparaginase_N_sf"/>
</dbReference>
<evidence type="ECO:0000256" key="4">
    <source>
        <dbReference type="PROSITE-ProRule" id="PRU10100"/>
    </source>
</evidence>
<dbReference type="InterPro" id="IPR036152">
    <property type="entry name" value="Asp/glu_Ase-like_sf"/>
</dbReference>
<evidence type="ECO:0000256" key="2">
    <source>
        <dbReference type="PIRSR" id="PIRSR001220-1"/>
    </source>
</evidence>
<feature type="binding site" evidence="3">
    <location>
        <begin position="89"/>
        <end position="90"/>
    </location>
    <ligand>
        <name>substrate</name>
    </ligand>
</feature>
<evidence type="ECO:0000259" key="6">
    <source>
        <dbReference type="Pfam" id="PF17763"/>
    </source>
</evidence>
<dbReference type="InterPro" id="IPR027473">
    <property type="entry name" value="L-asparaginase_C"/>
</dbReference>
<dbReference type="OrthoDB" id="9788068at2"/>
<dbReference type="PIRSF" id="PIRSF001220">
    <property type="entry name" value="L-ASNase_gatD"/>
    <property type="match status" value="1"/>
</dbReference>
<dbReference type="PROSITE" id="PS51732">
    <property type="entry name" value="ASN_GLN_ASE_3"/>
    <property type="match status" value="1"/>
</dbReference>
<reference evidence="8" key="1">
    <citation type="submission" date="2016-11" db="EMBL/GenBank/DDBJ databases">
        <authorList>
            <person name="Varghese N."/>
            <person name="Submissions S."/>
        </authorList>
    </citation>
    <scope>NUCLEOTIDE SEQUENCE [LARGE SCALE GENOMIC DNA]</scope>
    <source>
        <strain evidence="8">DSM 18802</strain>
    </source>
</reference>
<evidence type="ECO:0000256" key="3">
    <source>
        <dbReference type="PIRSR" id="PIRSR001220-2"/>
    </source>
</evidence>
<dbReference type="PRINTS" id="PR00139">
    <property type="entry name" value="ASNGLNASE"/>
</dbReference>
<dbReference type="AlphaFoldDB" id="A0A1M7GIP5"/>
<feature type="domain" description="Asparaginase/glutaminase C-terminal" evidence="6">
    <location>
        <begin position="231"/>
        <end position="333"/>
    </location>
</feature>
<feature type="active site" description="O-isoaspartyl threonine intermediate" evidence="2">
    <location>
        <position position="16"/>
    </location>
</feature>
<dbReference type="FunFam" id="3.40.50.1170:FF:000001">
    <property type="entry name" value="L-asparaginase 2"/>
    <property type="match status" value="1"/>
</dbReference>
<dbReference type="Pfam" id="PF00710">
    <property type="entry name" value="Asparaginase"/>
    <property type="match status" value="1"/>
</dbReference>
<feature type="binding site" evidence="3">
    <location>
        <position position="58"/>
    </location>
    <ligand>
        <name>substrate</name>
    </ligand>
</feature>
<feature type="domain" description="L-asparaginase N-terminal" evidence="5">
    <location>
        <begin position="7"/>
        <end position="190"/>
    </location>
</feature>
<dbReference type="InterPro" id="IPR027475">
    <property type="entry name" value="Asparaginase/glutaminase_AS2"/>
</dbReference>
<name>A0A1M7GIP5_9FIRM</name>
<evidence type="ECO:0000313" key="8">
    <source>
        <dbReference type="Proteomes" id="UP000184375"/>
    </source>
</evidence>
<dbReference type="InterPro" id="IPR027474">
    <property type="entry name" value="L-asparaginase_N"/>
</dbReference>
<evidence type="ECO:0000256" key="1">
    <source>
        <dbReference type="ARBA" id="ARBA00010518"/>
    </source>
</evidence>
<dbReference type="PIRSF" id="PIRSF500176">
    <property type="entry name" value="L_ASNase"/>
    <property type="match status" value="1"/>
</dbReference>
<dbReference type="Pfam" id="PF17763">
    <property type="entry name" value="Asparaginase_C"/>
    <property type="match status" value="1"/>
</dbReference>
<evidence type="ECO:0000259" key="5">
    <source>
        <dbReference type="Pfam" id="PF00710"/>
    </source>
</evidence>
<evidence type="ECO:0000313" key="7">
    <source>
        <dbReference type="EMBL" id="SHM15729.1"/>
    </source>
</evidence>
<sequence length="336" mass="36523">MNLKIKKLAFLATGGTIASVPGPEGLRPAFTEKEMLALLPELSDFAQIEGKLIMNIDSSNMQPEDWVTIARAVSDALYDFDGVVISHGTDTMAYTAAALTYMLTYLKKPVVLTGAQKSIGEEKSDARKNLLDSFRVAASGRPGVFVVFDGKVIFGDRASKMKTSSFDAFWSVNAPYAGKVCEGAIEWDEEALKAEGRRIAKVWNLIAERGEINPEEKKACPAVLYDRLDTRVLLVKLYPGIEPEVLLFAKEKGYHSVLIESFGAGGITFRPPRNLLPAIRELVESEITVAVTTQVPFEGVDLTLYEVGVKALEAGVVSMGADTKEAALAKLILKCV</sequence>
<dbReference type="Gene3D" id="3.40.50.40">
    <property type="match status" value="1"/>
</dbReference>
<dbReference type="PANTHER" id="PTHR11707">
    <property type="entry name" value="L-ASPARAGINASE"/>
    <property type="match status" value="1"/>
</dbReference>
<dbReference type="SUPFAM" id="SSF53774">
    <property type="entry name" value="Glutaminase/Asparaginase"/>
    <property type="match status" value="1"/>
</dbReference>
<feature type="active site" evidence="4">
    <location>
        <position position="89"/>
    </location>
</feature>
<dbReference type="PROSITE" id="PS00917">
    <property type="entry name" value="ASN_GLN_ASE_2"/>
    <property type="match status" value="1"/>
</dbReference>
<dbReference type="SMART" id="SM00870">
    <property type="entry name" value="Asparaginase"/>
    <property type="match status" value="1"/>
</dbReference>
<comment type="similarity">
    <text evidence="1">Belongs to the asparaginase 1 family.</text>
</comment>
<dbReference type="CDD" id="cd08963">
    <property type="entry name" value="L-asparaginase_I"/>
    <property type="match status" value="1"/>
</dbReference>
<protein>
    <submittedName>
        <fullName evidence="7">L-asparaginase</fullName>
    </submittedName>
</protein>
<keyword evidence="8" id="KW-1185">Reference proteome</keyword>